<dbReference type="OrthoDB" id="9805202at2"/>
<dbReference type="eggNOG" id="COG1858">
    <property type="taxonomic scope" value="Bacteria"/>
</dbReference>
<feature type="chain" id="PRO_5010611189" evidence="7">
    <location>
        <begin position="18"/>
        <end position="442"/>
    </location>
</feature>
<dbReference type="Proteomes" id="UP000190962">
    <property type="component" value="Unassembled WGS sequence"/>
</dbReference>
<dbReference type="PROSITE" id="PS51007">
    <property type="entry name" value="CYTC"/>
    <property type="match status" value="2"/>
</dbReference>
<sequence>MKKLAFLALALPLTATAVEFVDNSTPDIAKVELGKLLFHDKILSGNKNISCATCHHALADTGDGLSLPIGEGGVGLGVTRDTGTGADAVHERVPRNAPPVFMLGSTEVTRIFHDGRIEGDPTYPSGFKSPAGGDLPNNLENIVAVQAMFPVTSSAEMAGQSGENPVADATSVGNLAGPGGVWELLADRLRAIPEYEARFNAVFGISAADITYAHAANAIAAFEIDAWRADNSPWDAYKAGNYQAFSKDEQKGKKLFFGKAGCSECHSGEIFSDMEFHAIAMPQIGPGKGHGIGDIDGNGVGREDFGRGGETGVQNDMYAFRTPILRNVALTAPYGHAGAYDTLEEVVRHHLDPVASLWAYDCHSQPVMPSRADLDAIDCVVMDSSELVQKIADAASDYEPVSLSDKQVDQLVAFLHTLTDKGNIDLRSDVPRSVPSGLTLAE</sequence>
<evidence type="ECO:0000256" key="2">
    <source>
        <dbReference type="ARBA" id="ARBA00022617"/>
    </source>
</evidence>
<evidence type="ECO:0000256" key="3">
    <source>
        <dbReference type="ARBA" id="ARBA00022723"/>
    </source>
</evidence>
<dbReference type="Proteomes" id="UP000030856">
    <property type="component" value="Unassembled WGS sequence"/>
</dbReference>
<evidence type="ECO:0000256" key="1">
    <source>
        <dbReference type="ARBA" id="ARBA00004196"/>
    </source>
</evidence>
<dbReference type="RefSeq" id="WP_043117347.1">
    <property type="nucleotide sequence ID" value="NZ_JRAA01000002.1"/>
</dbReference>
<keyword evidence="7" id="KW-0732">Signal</keyword>
<dbReference type="GO" id="GO:0009055">
    <property type="term" value="F:electron transfer activity"/>
    <property type="evidence" value="ECO:0007669"/>
    <property type="project" value="InterPro"/>
</dbReference>
<accession>A0A0B0H7M9</accession>
<evidence type="ECO:0000313" key="12">
    <source>
        <dbReference type="Proteomes" id="UP000190962"/>
    </source>
</evidence>
<feature type="domain" description="Cytochrome c" evidence="8">
    <location>
        <begin position="247"/>
        <end position="419"/>
    </location>
</feature>
<comment type="caution">
    <text evidence="9">The sequence shown here is derived from an EMBL/GenBank/DDBJ whole genome shotgun (WGS) entry which is preliminary data.</text>
</comment>
<keyword evidence="2 6" id="KW-0349">Heme</keyword>
<feature type="signal peptide" evidence="7">
    <location>
        <begin position="1"/>
        <end position="17"/>
    </location>
</feature>
<dbReference type="GeneID" id="86991925"/>
<keyword evidence="4 9" id="KW-0560">Oxidoreductase</keyword>
<dbReference type="EC" id="1.11.1.5" evidence="9"/>
<comment type="subcellular location">
    <subcellularLocation>
        <location evidence="1">Cell envelope</location>
    </subcellularLocation>
</comment>
<keyword evidence="11" id="KW-1185">Reference proteome</keyword>
<evidence type="ECO:0000256" key="5">
    <source>
        <dbReference type="ARBA" id="ARBA00023004"/>
    </source>
</evidence>
<organism evidence="9 11">
    <name type="scientific">Solemya velum gill symbiont</name>
    <dbReference type="NCBI Taxonomy" id="2340"/>
    <lineage>
        <taxon>Bacteria</taxon>
        <taxon>Pseudomonadati</taxon>
        <taxon>Pseudomonadota</taxon>
        <taxon>Gammaproteobacteria</taxon>
        <taxon>sulfur-oxidizing symbionts</taxon>
    </lineage>
</organism>
<name>A0A0B0H7M9_SOVGS</name>
<dbReference type="GO" id="GO:0030313">
    <property type="term" value="C:cell envelope"/>
    <property type="evidence" value="ECO:0007669"/>
    <property type="project" value="UniProtKB-SubCell"/>
</dbReference>
<evidence type="ECO:0000256" key="7">
    <source>
        <dbReference type="SAM" id="SignalP"/>
    </source>
</evidence>
<dbReference type="GO" id="GO:0004130">
    <property type="term" value="F:cytochrome-c peroxidase activity"/>
    <property type="evidence" value="ECO:0007669"/>
    <property type="project" value="UniProtKB-EC"/>
</dbReference>
<dbReference type="EMBL" id="JRAA01000002">
    <property type="protein sequence ID" value="KHF25125.1"/>
    <property type="molecule type" value="Genomic_DNA"/>
</dbReference>
<evidence type="ECO:0000259" key="8">
    <source>
        <dbReference type="PROSITE" id="PS51007"/>
    </source>
</evidence>
<feature type="domain" description="Cytochrome c" evidence="8">
    <location>
        <begin position="29"/>
        <end position="150"/>
    </location>
</feature>
<dbReference type="PANTHER" id="PTHR30600">
    <property type="entry name" value="CYTOCHROME C PEROXIDASE-RELATED"/>
    <property type="match status" value="1"/>
</dbReference>
<dbReference type="Gene3D" id="1.10.760.10">
    <property type="entry name" value="Cytochrome c-like domain"/>
    <property type="match status" value="2"/>
</dbReference>
<reference evidence="9 11" key="1">
    <citation type="journal article" date="2014" name="BMC Genomics">
        <title>The genome of the intracellular bacterium of the coastal bivalve, Solemya velum: a blueprint for thriving in and out of symbiosis.</title>
        <authorList>
            <person name="Dmytrenko O."/>
            <person name="Russell S.L."/>
            <person name="Loo W.T."/>
            <person name="Fontanez K.M."/>
            <person name="Liao L."/>
            <person name="Roeselers G."/>
            <person name="Sharma R."/>
            <person name="Stewart F.J."/>
            <person name="Newton I.L."/>
            <person name="Woyke T."/>
            <person name="Wu D."/>
            <person name="Lang J.M."/>
            <person name="Eisen J.A."/>
            <person name="Cavanaugh C.M."/>
        </authorList>
    </citation>
    <scope>NUCLEOTIDE SEQUENCE [LARGE SCALE GENOMIC DNA]</scope>
    <source>
        <strain evidence="9 11">WH</strain>
    </source>
</reference>
<dbReference type="EMBL" id="MPNX01000010">
    <property type="protein sequence ID" value="OOY34849.1"/>
    <property type="molecule type" value="Genomic_DNA"/>
</dbReference>
<dbReference type="InterPro" id="IPR036909">
    <property type="entry name" value="Cyt_c-like_dom_sf"/>
</dbReference>
<protein>
    <submittedName>
        <fullName evidence="9 10">Cytochrome-c peroxidase</fullName>
        <ecNumber evidence="9">1.11.1.5</ecNumber>
    </submittedName>
</protein>
<reference evidence="10 12" key="2">
    <citation type="submission" date="2016-11" db="EMBL/GenBank/DDBJ databases">
        <title>Mixed transmission modes and dynamic genome evolution in an obligate animal-bacterial symbiosis.</title>
        <authorList>
            <person name="Russell S.L."/>
            <person name="Corbett-Detig R.B."/>
            <person name="Cavanaugh C.M."/>
        </authorList>
    </citation>
    <scope>NUCLEOTIDE SEQUENCE [LARGE SCALE GENOMIC DNA]</scope>
    <source>
        <strain evidence="10">MA-KB16</strain>
    </source>
</reference>
<evidence type="ECO:0000256" key="6">
    <source>
        <dbReference type="PROSITE-ProRule" id="PRU00433"/>
    </source>
</evidence>
<dbReference type="InterPro" id="IPR004852">
    <property type="entry name" value="Di-haem_cyt_c_peroxidsae"/>
</dbReference>
<evidence type="ECO:0000313" key="9">
    <source>
        <dbReference type="EMBL" id="KHF25125.1"/>
    </source>
</evidence>
<dbReference type="AlphaFoldDB" id="A0A0B0H7M9"/>
<dbReference type="PATRIC" id="fig|2340.3.peg.1754"/>
<keyword evidence="3 6" id="KW-0479">Metal-binding</keyword>
<keyword evidence="5 6" id="KW-0408">Iron</keyword>
<evidence type="ECO:0000313" key="10">
    <source>
        <dbReference type="EMBL" id="OOY34849.1"/>
    </source>
</evidence>
<gene>
    <name evidence="10" type="ORF">BOV88_07925</name>
    <name evidence="9" type="ORF">JV46_05380</name>
</gene>
<dbReference type="SUPFAM" id="SSF46626">
    <property type="entry name" value="Cytochrome c"/>
    <property type="match status" value="2"/>
</dbReference>
<dbReference type="GO" id="GO:0020037">
    <property type="term" value="F:heme binding"/>
    <property type="evidence" value="ECO:0007669"/>
    <property type="project" value="InterPro"/>
</dbReference>
<proteinExistence type="predicted"/>
<evidence type="ECO:0000256" key="4">
    <source>
        <dbReference type="ARBA" id="ARBA00023002"/>
    </source>
</evidence>
<dbReference type="GO" id="GO:0046872">
    <property type="term" value="F:metal ion binding"/>
    <property type="evidence" value="ECO:0007669"/>
    <property type="project" value="UniProtKB-KW"/>
</dbReference>
<keyword evidence="9" id="KW-0575">Peroxidase</keyword>
<dbReference type="STRING" id="2340.JV46_05380"/>
<dbReference type="InterPro" id="IPR009056">
    <property type="entry name" value="Cyt_c-like_dom"/>
</dbReference>
<evidence type="ECO:0000313" key="11">
    <source>
        <dbReference type="Proteomes" id="UP000030856"/>
    </source>
</evidence>
<dbReference type="Pfam" id="PF03150">
    <property type="entry name" value="CCP_MauG"/>
    <property type="match status" value="1"/>
</dbReference>
<dbReference type="InterPro" id="IPR051395">
    <property type="entry name" value="Cytochrome_c_Peroxidase/MauG"/>
</dbReference>